<evidence type="ECO:0000313" key="2">
    <source>
        <dbReference type="EMBL" id="NJP69122.1"/>
    </source>
</evidence>
<evidence type="ECO:0000313" key="3">
    <source>
        <dbReference type="Proteomes" id="UP000746503"/>
    </source>
</evidence>
<accession>A0ABX1AXK6</accession>
<dbReference type="SUPFAM" id="SSF56801">
    <property type="entry name" value="Acetyl-CoA synthetase-like"/>
    <property type="match status" value="1"/>
</dbReference>
<dbReference type="Gene3D" id="3.40.50.12780">
    <property type="entry name" value="N-terminal domain of ligase-like"/>
    <property type="match status" value="1"/>
</dbReference>
<gene>
    <name evidence="2" type="ORF">HCJ92_23265</name>
</gene>
<dbReference type="InterPro" id="IPR042099">
    <property type="entry name" value="ANL_N_sf"/>
</dbReference>
<feature type="region of interest" description="Disordered" evidence="1">
    <location>
        <begin position="66"/>
        <end position="90"/>
    </location>
</feature>
<evidence type="ECO:0000256" key="1">
    <source>
        <dbReference type="SAM" id="MobiDB-lite"/>
    </source>
</evidence>
<protein>
    <recommendedName>
        <fullName evidence="4">AMP-dependent synthetase/ligase domain-containing protein</fullName>
    </recommendedName>
</protein>
<sequence length="90" mass="9482">MDDMTPLEVSLGAVRETPEQTVVHLRSDRSELTVTLAELLADAMRVAGGLAAAGVAPGTCVPLLADRSEDPRRQLRPSAALSGTPEYNPV</sequence>
<organism evidence="2 3">
    <name type="scientific">Streptomyces spiramenti</name>
    <dbReference type="NCBI Taxonomy" id="2720606"/>
    <lineage>
        <taxon>Bacteria</taxon>
        <taxon>Bacillati</taxon>
        <taxon>Actinomycetota</taxon>
        <taxon>Actinomycetes</taxon>
        <taxon>Kitasatosporales</taxon>
        <taxon>Streptomycetaceae</taxon>
        <taxon>Streptomyces</taxon>
    </lineage>
</organism>
<dbReference type="RefSeq" id="WP_167935587.1">
    <property type="nucleotide sequence ID" value="NZ_JAAVJB010000371.1"/>
</dbReference>
<dbReference type="Proteomes" id="UP000746503">
    <property type="component" value="Unassembled WGS sequence"/>
</dbReference>
<name>A0ABX1AXK6_9ACTN</name>
<proteinExistence type="predicted"/>
<keyword evidence="3" id="KW-1185">Reference proteome</keyword>
<comment type="caution">
    <text evidence="2">The sequence shown here is derived from an EMBL/GenBank/DDBJ whole genome shotgun (WGS) entry which is preliminary data.</text>
</comment>
<dbReference type="EMBL" id="JAAVJB010000371">
    <property type="protein sequence ID" value="NJP69122.1"/>
    <property type="molecule type" value="Genomic_DNA"/>
</dbReference>
<evidence type="ECO:0008006" key="4">
    <source>
        <dbReference type="Google" id="ProtNLM"/>
    </source>
</evidence>
<reference evidence="2 3" key="1">
    <citation type="submission" date="2020-03" db="EMBL/GenBank/DDBJ databases">
        <title>Draft genome of Streptomyces sp. ventii, isolated from the Axial Seamount in the Pacific Ocean, and resequencing of the two type strains Streptomyces lonarensis strain NCL 716 and Streptomyces bohaiensis strain 11A07.</title>
        <authorList>
            <person name="Loughran R.M."/>
            <person name="Pfannmuller K.M."/>
            <person name="Wasson B.J."/>
            <person name="Deadmond M.C."/>
            <person name="Paddock B.E."/>
            <person name="Koyack M.J."/>
            <person name="Gallegos D.A."/>
            <person name="Mitchell E.A."/>
            <person name="Ushijima B."/>
            <person name="Saw J.H."/>
            <person name="Mcphail K.L."/>
            <person name="Videau P."/>
        </authorList>
    </citation>
    <scope>NUCLEOTIDE SEQUENCE [LARGE SCALE GENOMIC DNA]</scope>
    <source>
        <strain evidence="3">5675061</strain>
    </source>
</reference>